<sequence>MGGSSSGAGAGAGGGGGDDDDVDEAELEAMKARVAEMEAEAAKLREMQAEANHGLPASSSFDEDGVDGSGGQAGAGGMGATDEEKEEVDARSVYVGNVDYGATPEEIQQHFSSCGTINRVTILCDKFTGHPKGYAYVEFADPSLVANAMVMNESLFRGRLIKVTAKRTNLPGMAARGRGRGRGRGRPFRGRGRARGYRGRY</sequence>
<dbReference type="SUPFAM" id="SSF54928">
    <property type="entry name" value="RNA-binding domain, RBD"/>
    <property type="match status" value="1"/>
</dbReference>
<feature type="compositionally biased region" description="Basic and acidic residues" evidence="3">
    <location>
        <begin position="28"/>
        <end position="48"/>
    </location>
</feature>
<proteinExistence type="predicted"/>
<dbReference type="PANTHER" id="PTHR23236:SF12">
    <property type="entry name" value="EUKARYOTIC INITIATION FACTOR 4B-RELATED"/>
    <property type="match status" value="1"/>
</dbReference>
<dbReference type="CDD" id="cd12306">
    <property type="entry name" value="RRM_II_PABPs"/>
    <property type="match status" value="1"/>
</dbReference>
<name>A0A316Z2B6_9BASI</name>
<dbReference type="InterPro" id="IPR012677">
    <property type="entry name" value="Nucleotide-bd_a/b_plait_sf"/>
</dbReference>
<dbReference type="Gene3D" id="3.30.70.330">
    <property type="match status" value="1"/>
</dbReference>
<dbReference type="Pfam" id="PF00076">
    <property type="entry name" value="RRM_1"/>
    <property type="match status" value="1"/>
</dbReference>
<evidence type="ECO:0000313" key="5">
    <source>
        <dbReference type="EMBL" id="PWN94323.1"/>
    </source>
</evidence>
<feature type="compositionally biased region" description="Gly residues" evidence="3">
    <location>
        <begin position="1"/>
        <end position="16"/>
    </location>
</feature>
<dbReference type="SMART" id="SM00360">
    <property type="entry name" value="RRM"/>
    <property type="match status" value="1"/>
</dbReference>
<organism evidence="5 6">
    <name type="scientific">Acaromyces ingoldii</name>
    <dbReference type="NCBI Taxonomy" id="215250"/>
    <lineage>
        <taxon>Eukaryota</taxon>
        <taxon>Fungi</taxon>
        <taxon>Dikarya</taxon>
        <taxon>Basidiomycota</taxon>
        <taxon>Ustilaginomycotina</taxon>
        <taxon>Exobasidiomycetes</taxon>
        <taxon>Exobasidiales</taxon>
        <taxon>Cryptobasidiaceae</taxon>
        <taxon>Acaromyces</taxon>
    </lineage>
</organism>
<dbReference type="EMBL" id="KZ819634">
    <property type="protein sequence ID" value="PWN94323.1"/>
    <property type="molecule type" value="Genomic_DNA"/>
</dbReference>
<feature type="compositionally biased region" description="Gly residues" evidence="3">
    <location>
        <begin position="67"/>
        <end position="79"/>
    </location>
</feature>
<feature type="region of interest" description="Disordered" evidence="3">
    <location>
        <begin position="1"/>
        <end position="87"/>
    </location>
</feature>
<reference evidence="5" key="1">
    <citation type="journal article" date="2018" name="Mol. Biol. Evol.">
        <title>Broad Genomic Sampling Reveals a Smut Pathogenic Ancestry of the Fungal Clade Ustilaginomycotina.</title>
        <authorList>
            <person name="Kijpornyongpan T."/>
            <person name="Mondo S.J."/>
            <person name="Barry K."/>
            <person name="Sandor L."/>
            <person name="Lee J."/>
            <person name="Lipzen A."/>
            <person name="Pangilinan J."/>
            <person name="LaButti K."/>
            <person name="Hainaut M."/>
            <person name="Henrissat B."/>
            <person name="Grigoriev I.V."/>
            <person name="Spatafora J.W."/>
            <person name="Aime M.C."/>
        </authorList>
    </citation>
    <scope>NUCLEOTIDE SEQUENCE [LARGE SCALE GENOMIC DNA]</scope>
    <source>
        <strain evidence="5">MCA 4198</strain>
    </source>
</reference>
<dbReference type="OrthoDB" id="4726at2759"/>
<dbReference type="RefSeq" id="XP_025381521.1">
    <property type="nucleotide sequence ID" value="XM_025523085.1"/>
</dbReference>
<gene>
    <name evidence="5" type="ORF">FA10DRAFT_271042</name>
</gene>
<keyword evidence="1 2" id="KW-0694">RNA-binding</keyword>
<dbReference type="InterPro" id="IPR000504">
    <property type="entry name" value="RRM_dom"/>
</dbReference>
<dbReference type="Proteomes" id="UP000245768">
    <property type="component" value="Unassembled WGS sequence"/>
</dbReference>
<feature type="domain" description="RRM" evidence="4">
    <location>
        <begin position="91"/>
        <end position="168"/>
    </location>
</feature>
<dbReference type="GO" id="GO:0008143">
    <property type="term" value="F:poly(A) binding"/>
    <property type="evidence" value="ECO:0007669"/>
    <property type="project" value="TreeGrafter"/>
</dbReference>
<dbReference type="GeneID" id="37045001"/>
<protein>
    <submittedName>
        <fullName evidence="5">RNA-binding domain-containing protein</fullName>
    </submittedName>
</protein>
<dbReference type="GO" id="GO:0005737">
    <property type="term" value="C:cytoplasm"/>
    <property type="evidence" value="ECO:0007669"/>
    <property type="project" value="TreeGrafter"/>
</dbReference>
<evidence type="ECO:0000259" key="4">
    <source>
        <dbReference type="PROSITE" id="PS50102"/>
    </source>
</evidence>
<evidence type="ECO:0000313" key="6">
    <source>
        <dbReference type="Proteomes" id="UP000245768"/>
    </source>
</evidence>
<dbReference type="STRING" id="215250.A0A316Z2B6"/>
<evidence type="ECO:0000256" key="2">
    <source>
        <dbReference type="PROSITE-ProRule" id="PRU00176"/>
    </source>
</evidence>
<dbReference type="InParanoid" id="A0A316Z2B6"/>
<feature type="region of interest" description="Disordered" evidence="3">
    <location>
        <begin position="172"/>
        <end position="201"/>
    </location>
</feature>
<dbReference type="PROSITE" id="PS50102">
    <property type="entry name" value="RRM"/>
    <property type="match status" value="1"/>
</dbReference>
<evidence type="ECO:0000256" key="1">
    <source>
        <dbReference type="ARBA" id="ARBA00022884"/>
    </source>
</evidence>
<keyword evidence="6" id="KW-1185">Reference proteome</keyword>
<dbReference type="PANTHER" id="PTHR23236">
    <property type="entry name" value="EUKARYOTIC TRANSLATION INITIATION FACTOR 4B/4H"/>
    <property type="match status" value="1"/>
</dbReference>
<dbReference type="InterPro" id="IPR035979">
    <property type="entry name" value="RBD_domain_sf"/>
</dbReference>
<evidence type="ECO:0000256" key="3">
    <source>
        <dbReference type="SAM" id="MobiDB-lite"/>
    </source>
</evidence>
<feature type="compositionally biased region" description="Basic residues" evidence="3">
    <location>
        <begin position="177"/>
        <end position="201"/>
    </location>
</feature>
<feature type="compositionally biased region" description="Acidic residues" evidence="3">
    <location>
        <begin position="17"/>
        <end position="27"/>
    </location>
</feature>
<accession>A0A316Z2B6</accession>
<dbReference type="AlphaFoldDB" id="A0A316Z2B6"/>